<protein>
    <recommendedName>
        <fullName evidence="3 7">Deoxyribose-phosphate aldolase</fullName>
        <ecNumber evidence="3 7">4.1.2.4</ecNumber>
    </recommendedName>
</protein>
<dbReference type="EC" id="4.1.2.4" evidence="3 7"/>
<sequence length="258" mass="26898">MSNHTLKETAAVALSLLDLTNLKDDCTEAQIEALCARAQTPYGNSAAICIWPRFVAHARSILGSGHPVRIATVVNFPSGDMEVADVAAETREAIADGADEIDLVIPYRKFIAGSARAVTDMVAAVRAECGDAVLLKVILETGEIKDAAMIRRASELAIEAGADFIKTSTGKVSVNATLEAADIMLRAIRQSGRKVGFKPAGGIASVADAALYLSLAETIMAADWAMPSTFRFGASGVLNDILAVLSGTQSAPATAASY</sequence>
<dbReference type="Gene3D" id="3.20.20.70">
    <property type="entry name" value="Aldolase class I"/>
    <property type="match status" value="1"/>
</dbReference>
<evidence type="ECO:0000256" key="6">
    <source>
        <dbReference type="ARBA" id="ARBA00048791"/>
    </source>
</evidence>
<dbReference type="GO" id="GO:0004139">
    <property type="term" value="F:deoxyribose-phosphate aldolase activity"/>
    <property type="evidence" value="ECO:0007669"/>
    <property type="project" value="UniProtKB-UniRule"/>
</dbReference>
<dbReference type="EMBL" id="JACIDW010000008">
    <property type="protein sequence ID" value="MBB3965141.1"/>
    <property type="molecule type" value="Genomic_DNA"/>
</dbReference>
<dbReference type="RefSeq" id="WP_183900731.1">
    <property type="nucleotide sequence ID" value="NZ_JACIDW010000008.1"/>
</dbReference>
<comment type="catalytic activity">
    <reaction evidence="6">
        <text>2-deoxy-D-ribose 5-phosphate = D-glyceraldehyde 3-phosphate + acetaldehyde</text>
        <dbReference type="Rhea" id="RHEA:12821"/>
        <dbReference type="ChEBI" id="CHEBI:15343"/>
        <dbReference type="ChEBI" id="CHEBI:59776"/>
        <dbReference type="ChEBI" id="CHEBI:62877"/>
        <dbReference type="EC" id="4.1.2.4"/>
    </reaction>
</comment>
<dbReference type="GO" id="GO:0009264">
    <property type="term" value="P:deoxyribonucleotide catabolic process"/>
    <property type="evidence" value="ECO:0007669"/>
    <property type="project" value="UniProtKB-UniRule"/>
</dbReference>
<dbReference type="SMART" id="SM01133">
    <property type="entry name" value="DeoC"/>
    <property type="match status" value="1"/>
</dbReference>
<dbReference type="SUPFAM" id="SSF51569">
    <property type="entry name" value="Aldolase"/>
    <property type="match status" value="1"/>
</dbReference>
<comment type="similarity">
    <text evidence="2">Belongs to the DeoC/FbaB aldolase family. DeoC type 2 subfamily.</text>
</comment>
<dbReference type="PANTHER" id="PTHR10889:SF3">
    <property type="entry name" value="DEOXYRIBOSE-PHOSPHATE ALDOLASE"/>
    <property type="match status" value="1"/>
</dbReference>
<organism evidence="8 9">
    <name type="scientific">Rhizobium metallidurans</name>
    <dbReference type="NCBI Taxonomy" id="1265931"/>
    <lineage>
        <taxon>Bacteria</taxon>
        <taxon>Pseudomonadati</taxon>
        <taxon>Pseudomonadota</taxon>
        <taxon>Alphaproteobacteria</taxon>
        <taxon>Hyphomicrobiales</taxon>
        <taxon>Rhizobiaceae</taxon>
        <taxon>Rhizobium/Agrobacterium group</taxon>
        <taxon>Rhizobium</taxon>
    </lineage>
</organism>
<dbReference type="Proteomes" id="UP000582090">
    <property type="component" value="Unassembled WGS sequence"/>
</dbReference>
<name>A0A7W6GD09_9HYPH</name>
<evidence type="ECO:0000256" key="3">
    <source>
        <dbReference type="ARBA" id="ARBA00012515"/>
    </source>
</evidence>
<dbReference type="InterPro" id="IPR002915">
    <property type="entry name" value="DeoC/FbaB/LacD_aldolase"/>
</dbReference>
<accession>A0A7W6GD09</accession>
<evidence type="ECO:0000256" key="4">
    <source>
        <dbReference type="ARBA" id="ARBA00023239"/>
    </source>
</evidence>
<reference evidence="8 9" key="1">
    <citation type="submission" date="2020-08" db="EMBL/GenBank/DDBJ databases">
        <title>Genomic Encyclopedia of Type Strains, Phase IV (KMG-IV): sequencing the most valuable type-strain genomes for metagenomic binning, comparative biology and taxonomic classification.</title>
        <authorList>
            <person name="Goeker M."/>
        </authorList>
    </citation>
    <scope>NUCLEOTIDE SEQUENCE [LARGE SCALE GENOMIC DNA]</scope>
    <source>
        <strain evidence="8 9">DSM 26575</strain>
    </source>
</reference>
<gene>
    <name evidence="8" type="ORF">GGQ67_002809</name>
</gene>
<keyword evidence="4 8" id="KW-0456">Lyase</keyword>
<dbReference type="PIRSF" id="PIRSF001357">
    <property type="entry name" value="DeoC"/>
    <property type="match status" value="1"/>
</dbReference>
<dbReference type="Pfam" id="PF01791">
    <property type="entry name" value="DeoC"/>
    <property type="match status" value="1"/>
</dbReference>
<evidence type="ECO:0000256" key="1">
    <source>
        <dbReference type="ARBA" id="ARBA00004816"/>
    </source>
</evidence>
<dbReference type="CDD" id="cd00959">
    <property type="entry name" value="DeoC"/>
    <property type="match status" value="1"/>
</dbReference>
<comment type="pathway">
    <text evidence="1">Carbohydrate degradation; 2-deoxy-D-ribose 1-phosphate degradation; D-glyceraldehyde 3-phosphate and acetaldehyde from 2-deoxy-alpha-D-ribose 1-phosphate: step 2/2.</text>
</comment>
<comment type="caution">
    <text evidence="8">The sequence shown here is derived from an EMBL/GenBank/DDBJ whole genome shotgun (WGS) entry which is preliminary data.</text>
</comment>
<evidence type="ECO:0000256" key="5">
    <source>
        <dbReference type="ARBA" id="ARBA00023270"/>
    </source>
</evidence>
<keyword evidence="5" id="KW-0704">Schiff base</keyword>
<dbReference type="PANTHER" id="PTHR10889">
    <property type="entry name" value="DEOXYRIBOSE-PHOSPHATE ALDOLASE"/>
    <property type="match status" value="1"/>
</dbReference>
<dbReference type="GO" id="GO:0005737">
    <property type="term" value="C:cytoplasm"/>
    <property type="evidence" value="ECO:0007669"/>
    <property type="project" value="InterPro"/>
</dbReference>
<evidence type="ECO:0000313" key="8">
    <source>
        <dbReference type="EMBL" id="MBB3965141.1"/>
    </source>
</evidence>
<proteinExistence type="inferred from homology"/>
<evidence type="ECO:0000256" key="7">
    <source>
        <dbReference type="NCBIfam" id="TIGR00126"/>
    </source>
</evidence>
<evidence type="ECO:0000256" key="2">
    <source>
        <dbReference type="ARBA" id="ARBA00009473"/>
    </source>
</evidence>
<dbReference type="InterPro" id="IPR011343">
    <property type="entry name" value="DeoC"/>
</dbReference>
<evidence type="ECO:0000313" key="9">
    <source>
        <dbReference type="Proteomes" id="UP000582090"/>
    </source>
</evidence>
<dbReference type="AlphaFoldDB" id="A0A7W6GD09"/>
<dbReference type="GO" id="GO:0016052">
    <property type="term" value="P:carbohydrate catabolic process"/>
    <property type="evidence" value="ECO:0007669"/>
    <property type="project" value="TreeGrafter"/>
</dbReference>
<keyword evidence="9" id="KW-1185">Reference proteome</keyword>
<dbReference type="InterPro" id="IPR013785">
    <property type="entry name" value="Aldolase_TIM"/>
</dbReference>
<dbReference type="NCBIfam" id="TIGR00126">
    <property type="entry name" value="deoC"/>
    <property type="match status" value="1"/>
</dbReference>